<protein>
    <submittedName>
        <fullName evidence="1">Uncharacterized protein</fullName>
    </submittedName>
</protein>
<dbReference type="EMBL" id="GL442542">
    <property type="protein sequence ID" value="EFN63363.1"/>
    <property type="molecule type" value="Genomic_DNA"/>
</dbReference>
<evidence type="ECO:0000313" key="1">
    <source>
        <dbReference type="EMBL" id="EFN63363.1"/>
    </source>
</evidence>
<dbReference type="AlphaFoldDB" id="E2AT78"/>
<reference evidence="1 2" key="1">
    <citation type="journal article" date="2010" name="Science">
        <title>Genomic comparison of the ants Camponotus floridanus and Harpegnathos saltator.</title>
        <authorList>
            <person name="Bonasio R."/>
            <person name="Zhang G."/>
            <person name="Ye C."/>
            <person name="Mutti N.S."/>
            <person name="Fang X."/>
            <person name="Qin N."/>
            <person name="Donahue G."/>
            <person name="Yang P."/>
            <person name="Li Q."/>
            <person name="Li C."/>
            <person name="Zhang P."/>
            <person name="Huang Z."/>
            <person name="Berger S.L."/>
            <person name="Reinberg D."/>
            <person name="Wang J."/>
            <person name="Liebig J."/>
        </authorList>
    </citation>
    <scope>NUCLEOTIDE SEQUENCE [LARGE SCALE GENOMIC DNA]</scope>
    <source>
        <strain evidence="2">C129</strain>
    </source>
</reference>
<dbReference type="InParanoid" id="E2AT78"/>
<dbReference type="OrthoDB" id="10038234at2759"/>
<dbReference type="Proteomes" id="UP000000311">
    <property type="component" value="Unassembled WGS sequence"/>
</dbReference>
<proteinExistence type="predicted"/>
<organism evidence="2">
    <name type="scientific">Camponotus floridanus</name>
    <name type="common">Florida carpenter ant</name>
    <dbReference type="NCBI Taxonomy" id="104421"/>
    <lineage>
        <taxon>Eukaryota</taxon>
        <taxon>Metazoa</taxon>
        <taxon>Ecdysozoa</taxon>
        <taxon>Arthropoda</taxon>
        <taxon>Hexapoda</taxon>
        <taxon>Insecta</taxon>
        <taxon>Pterygota</taxon>
        <taxon>Neoptera</taxon>
        <taxon>Endopterygota</taxon>
        <taxon>Hymenoptera</taxon>
        <taxon>Apocrita</taxon>
        <taxon>Aculeata</taxon>
        <taxon>Formicoidea</taxon>
        <taxon>Formicidae</taxon>
        <taxon>Formicinae</taxon>
        <taxon>Camponotus</taxon>
    </lineage>
</organism>
<dbReference type="OMA" id="PLHEEVY"/>
<keyword evidence="2" id="KW-1185">Reference proteome</keyword>
<feature type="non-terminal residue" evidence="1">
    <location>
        <position position="93"/>
    </location>
</feature>
<accession>E2AT78</accession>
<evidence type="ECO:0000313" key="2">
    <source>
        <dbReference type="Proteomes" id="UP000000311"/>
    </source>
</evidence>
<feature type="non-terminal residue" evidence="1">
    <location>
        <position position="1"/>
    </location>
</feature>
<gene>
    <name evidence="1" type="ORF">EAG_10581</name>
</gene>
<sequence>NYKHDTAMSMEVFEAVKPVYEELSKDELLTRCLGGFAQNSNKSFNALVWSMAPKNISNGKTVLDIAAYLAVIFFNDGYFGIMQIMKLLGLTIG</sequence>
<name>E2AT78_CAMFO</name>